<evidence type="ECO:0000313" key="2">
    <source>
        <dbReference type="Proteomes" id="UP000268162"/>
    </source>
</evidence>
<dbReference type="EMBL" id="ML002228">
    <property type="protein sequence ID" value="RKP40057.1"/>
    <property type="molecule type" value="Genomic_DNA"/>
</dbReference>
<keyword evidence="2" id="KW-1185">Reference proteome</keyword>
<sequence>MNPTELVHLKAKECRQLSQFCDLSWKVRNSTLALNRELDEINLQLEVMCDVMSNWSNVFSNIRAIDNHLEVTAEPKEPMTLVMLPLKTDPAEEAVANQS</sequence>
<evidence type="ECO:0000313" key="1">
    <source>
        <dbReference type="EMBL" id="RKP40057.1"/>
    </source>
</evidence>
<protein>
    <submittedName>
        <fullName evidence="1">Uncharacterized protein</fullName>
    </submittedName>
</protein>
<dbReference type="Pfam" id="PF08654">
    <property type="entry name" value="DASH_Dad2"/>
    <property type="match status" value="1"/>
</dbReference>
<dbReference type="GO" id="GO:0072686">
    <property type="term" value="C:mitotic spindle"/>
    <property type="evidence" value="ECO:0007669"/>
    <property type="project" value="InterPro"/>
</dbReference>
<proteinExistence type="predicted"/>
<dbReference type="InterPro" id="IPR013963">
    <property type="entry name" value="DASH_Dad2"/>
</dbReference>
<dbReference type="AlphaFoldDB" id="A0A4Q0A1X7"/>
<dbReference type="OrthoDB" id="5584049at2759"/>
<dbReference type="GO" id="GO:0000278">
    <property type="term" value="P:mitotic cell cycle"/>
    <property type="evidence" value="ECO:0007669"/>
    <property type="project" value="InterPro"/>
</dbReference>
<organism evidence="1 2">
    <name type="scientific">Dimargaris cristalligena</name>
    <dbReference type="NCBI Taxonomy" id="215637"/>
    <lineage>
        <taxon>Eukaryota</taxon>
        <taxon>Fungi</taxon>
        <taxon>Fungi incertae sedis</taxon>
        <taxon>Zoopagomycota</taxon>
        <taxon>Kickxellomycotina</taxon>
        <taxon>Dimargaritomycetes</taxon>
        <taxon>Dimargaritales</taxon>
        <taxon>Dimargaritaceae</taxon>
        <taxon>Dimargaris</taxon>
    </lineage>
</organism>
<accession>A0A4Q0A1X7</accession>
<name>A0A4Q0A1X7_9FUNG</name>
<gene>
    <name evidence="1" type="ORF">BJ085DRAFT_37835</name>
</gene>
<dbReference type="Proteomes" id="UP000268162">
    <property type="component" value="Unassembled WGS sequence"/>
</dbReference>
<dbReference type="GO" id="GO:0042729">
    <property type="term" value="C:DASH complex"/>
    <property type="evidence" value="ECO:0007669"/>
    <property type="project" value="InterPro"/>
</dbReference>
<reference evidence="2" key="1">
    <citation type="journal article" date="2018" name="Nat. Microbiol.">
        <title>Leveraging single-cell genomics to expand the fungal tree of life.</title>
        <authorList>
            <person name="Ahrendt S.R."/>
            <person name="Quandt C.A."/>
            <person name="Ciobanu D."/>
            <person name="Clum A."/>
            <person name="Salamov A."/>
            <person name="Andreopoulos B."/>
            <person name="Cheng J.F."/>
            <person name="Woyke T."/>
            <person name="Pelin A."/>
            <person name="Henrissat B."/>
            <person name="Reynolds N.K."/>
            <person name="Benny G.L."/>
            <person name="Smith M.E."/>
            <person name="James T.Y."/>
            <person name="Grigoriev I.V."/>
        </authorList>
    </citation>
    <scope>NUCLEOTIDE SEQUENCE [LARGE SCALE GENOMIC DNA]</scope>
    <source>
        <strain evidence="2">RSA 468</strain>
    </source>
</reference>